<dbReference type="Proteomes" id="UP000317421">
    <property type="component" value="Unassembled WGS sequence"/>
</dbReference>
<dbReference type="InterPro" id="IPR015422">
    <property type="entry name" value="PyrdxlP-dep_Trfase_small"/>
</dbReference>
<keyword evidence="1" id="KW-0663">Pyridoxal phosphate</keyword>
<evidence type="ECO:0000259" key="2">
    <source>
        <dbReference type="Pfam" id="PF00266"/>
    </source>
</evidence>
<dbReference type="RefSeq" id="WP_231934411.1">
    <property type="nucleotide sequence ID" value="NZ_SJPR01000002.1"/>
</dbReference>
<dbReference type="GO" id="GO:0031071">
    <property type="term" value="F:cysteine desulfurase activity"/>
    <property type="evidence" value="ECO:0007669"/>
    <property type="project" value="UniProtKB-EC"/>
</dbReference>
<feature type="domain" description="Aminotransferase class V" evidence="2">
    <location>
        <begin position="40"/>
        <end position="317"/>
    </location>
</feature>
<dbReference type="InterPro" id="IPR015424">
    <property type="entry name" value="PyrdxlP-dep_Trfase"/>
</dbReference>
<dbReference type="InterPro" id="IPR000192">
    <property type="entry name" value="Aminotrans_V_dom"/>
</dbReference>
<dbReference type="Gene3D" id="3.90.1150.10">
    <property type="entry name" value="Aspartate Aminotransferase, domain 1"/>
    <property type="match status" value="1"/>
</dbReference>
<name>A0A5C6AEQ7_9BACT</name>
<dbReference type="Gene3D" id="3.40.640.10">
    <property type="entry name" value="Type I PLP-dependent aspartate aminotransferase-like (Major domain)"/>
    <property type="match status" value="1"/>
</dbReference>
<keyword evidence="4" id="KW-1185">Reference proteome</keyword>
<gene>
    <name evidence="3" type="primary">sufS</name>
    <name evidence="3" type="ORF">Pla108_20640</name>
</gene>
<dbReference type="Pfam" id="PF00266">
    <property type="entry name" value="Aminotran_5"/>
    <property type="match status" value="1"/>
</dbReference>
<dbReference type="PANTHER" id="PTHR43586">
    <property type="entry name" value="CYSTEINE DESULFURASE"/>
    <property type="match status" value="1"/>
</dbReference>
<dbReference type="AlphaFoldDB" id="A0A5C6AEQ7"/>
<sequence>MPSSTTDPAATRQRLRAAMPVTAKWAYFDHAAVAPLSGPAQQALTDWAAEAAAEGDTKWPEWDRCVEATRRRAATLINASPDEIALMPSTTAGINLVAEGLDWREGDNVVVLADEFPSNLYPWMQQASRGVETRTVPADRGRIDLDELRAACDSRTRVVSVSWVGYASGYRQPLDTIADIAHSAGALFFLDAIQGLGVYPLDVRQTPVDFIAADGHKWMLGPEGAGVAYIRQEHLEKLRPFGVGWHSVVASGNFGHVELNLRPTAARYEGGSSNMPGMIAFGASLELLTAQPTADVSAAVLDITDYLCERLASIGVAVGSHRAAEPTGHDPRSGIVVADVSNPDTARSRLLEAGCVTSVRGGRLRMSPHGYTSYEDVDRLIDVLGRS</sequence>
<dbReference type="InterPro" id="IPR015421">
    <property type="entry name" value="PyrdxlP-dep_Trfase_major"/>
</dbReference>
<accession>A0A5C6AEQ7</accession>
<organism evidence="3 4">
    <name type="scientific">Botrimarina colliarenosi</name>
    <dbReference type="NCBI Taxonomy" id="2528001"/>
    <lineage>
        <taxon>Bacteria</taxon>
        <taxon>Pseudomonadati</taxon>
        <taxon>Planctomycetota</taxon>
        <taxon>Planctomycetia</taxon>
        <taxon>Pirellulales</taxon>
        <taxon>Lacipirellulaceae</taxon>
        <taxon>Botrimarina</taxon>
    </lineage>
</organism>
<proteinExistence type="predicted"/>
<dbReference type="EC" id="2.8.1.7" evidence="3"/>
<dbReference type="EMBL" id="SJPR01000002">
    <property type="protein sequence ID" value="TWT97910.1"/>
    <property type="molecule type" value="Genomic_DNA"/>
</dbReference>
<comment type="caution">
    <text evidence="3">The sequence shown here is derived from an EMBL/GenBank/DDBJ whole genome shotgun (WGS) entry which is preliminary data.</text>
</comment>
<reference evidence="3 4" key="1">
    <citation type="submission" date="2019-02" db="EMBL/GenBank/DDBJ databases">
        <title>Deep-cultivation of Planctomycetes and their phenomic and genomic characterization uncovers novel biology.</title>
        <authorList>
            <person name="Wiegand S."/>
            <person name="Jogler M."/>
            <person name="Boedeker C."/>
            <person name="Pinto D."/>
            <person name="Vollmers J."/>
            <person name="Rivas-Marin E."/>
            <person name="Kohn T."/>
            <person name="Peeters S.H."/>
            <person name="Heuer A."/>
            <person name="Rast P."/>
            <person name="Oberbeckmann S."/>
            <person name="Bunk B."/>
            <person name="Jeske O."/>
            <person name="Meyerdierks A."/>
            <person name="Storesund J.E."/>
            <person name="Kallscheuer N."/>
            <person name="Luecker S."/>
            <person name="Lage O.M."/>
            <person name="Pohl T."/>
            <person name="Merkel B.J."/>
            <person name="Hornburger P."/>
            <person name="Mueller R.-W."/>
            <person name="Bruemmer F."/>
            <person name="Labrenz M."/>
            <person name="Spormann A.M."/>
            <person name="Op Den Camp H."/>
            <person name="Overmann J."/>
            <person name="Amann R."/>
            <person name="Jetten M.S.M."/>
            <person name="Mascher T."/>
            <person name="Medema M.H."/>
            <person name="Devos D.P."/>
            <person name="Kaster A.-K."/>
            <person name="Ovreas L."/>
            <person name="Rohde M."/>
            <person name="Galperin M.Y."/>
            <person name="Jogler C."/>
        </authorList>
    </citation>
    <scope>NUCLEOTIDE SEQUENCE [LARGE SCALE GENOMIC DNA]</scope>
    <source>
        <strain evidence="3 4">Pla108</strain>
    </source>
</reference>
<keyword evidence="3" id="KW-0808">Transferase</keyword>
<protein>
    <submittedName>
        <fullName evidence="3">Cysteine desulfurase</fullName>
        <ecNumber evidence="3">2.8.1.7</ecNumber>
    </submittedName>
</protein>
<dbReference type="PANTHER" id="PTHR43586:SF15">
    <property type="entry name" value="BLR3095 PROTEIN"/>
    <property type="match status" value="1"/>
</dbReference>
<evidence type="ECO:0000313" key="4">
    <source>
        <dbReference type="Proteomes" id="UP000317421"/>
    </source>
</evidence>
<evidence type="ECO:0000313" key="3">
    <source>
        <dbReference type="EMBL" id="TWT97910.1"/>
    </source>
</evidence>
<dbReference type="SUPFAM" id="SSF53383">
    <property type="entry name" value="PLP-dependent transferases"/>
    <property type="match status" value="1"/>
</dbReference>
<evidence type="ECO:0000256" key="1">
    <source>
        <dbReference type="ARBA" id="ARBA00022898"/>
    </source>
</evidence>